<protein>
    <submittedName>
        <fullName evidence="1">Uncharacterized protein</fullName>
    </submittedName>
</protein>
<dbReference type="EMBL" id="GBRH01216209">
    <property type="protein sequence ID" value="JAD81686.1"/>
    <property type="molecule type" value="Transcribed_RNA"/>
</dbReference>
<proteinExistence type="predicted"/>
<reference evidence="1" key="2">
    <citation type="journal article" date="2015" name="Data Brief">
        <title>Shoot transcriptome of the giant reed, Arundo donax.</title>
        <authorList>
            <person name="Barrero R.A."/>
            <person name="Guerrero F.D."/>
            <person name="Moolhuijzen P."/>
            <person name="Goolsby J.A."/>
            <person name="Tidwell J."/>
            <person name="Bellgard S.E."/>
            <person name="Bellgard M.I."/>
        </authorList>
    </citation>
    <scope>NUCLEOTIDE SEQUENCE</scope>
    <source>
        <tissue evidence="1">Shoot tissue taken approximately 20 cm above the soil surface</tissue>
    </source>
</reference>
<name>A0A0A9D1L6_ARUDO</name>
<accession>A0A0A9D1L6</accession>
<organism evidence="1">
    <name type="scientific">Arundo donax</name>
    <name type="common">Giant reed</name>
    <name type="synonym">Donax arundinaceus</name>
    <dbReference type="NCBI Taxonomy" id="35708"/>
    <lineage>
        <taxon>Eukaryota</taxon>
        <taxon>Viridiplantae</taxon>
        <taxon>Streptophyta</taxon>
        <taxon>Embryophyta</taxon>
        <taxon>Tracheophyta</taxon>
        <taxon>Spermatophyta</taxon>
        <taxon>Magnoliopsida</taxon>
        <taxon>Liliopsida</taxon>
        <taxon>Poales</taxon>
        <taxon>Poaceae</taxon>
        <taxon>PACMAD clade</taxon>
        <taxon>Arundinoideae</taxon>
        <taxon>Arundineae</taxon>
        <taxon>Arundo</taxon>
    </lineage>
</organism>
<dbReference type="AlphaFoldDB" id="A0A0A9D1L6"/>
<evidence type="ECO:0000313" key="1">
    <source>
        <dbReference type="EMBL" id="JAD81686.1"/>
    </source>
</evidence>
<sequence length="97" mass="9743">MGARSRGTRMANGLTRSAALTASGVCGRGAHTAARLTLPRGSHSLGLARLVVLAAEGLAASCACGGGGGARATEVRAWRRCSGRRGASRFIPLIAVI</sequence>
<reference evidence="1" key="1">
    <citation type="submission" date="2014-09" db="EMBL/GenBank/DDBJ databases">
        <authorList>
            <person name="Magalhaes I.L.F."/>
            <person name="Oliveira U."/>
            <person name="Santos F.R."/>
            <person name="Vidigal T.H.D.A."/>
            <person name="Brescovit A.D."/>
            <person name="Santos A.J."/>
        </authorList>
    </citation>
    <scope>NUCLEOTIDE SEQUENCE</scope>
    <source>
        <tissue evidence="1">Shoot tissue taken approximately 20 cm above the soil surface</tissue>
    </source>
</reference>